<dbReference type="RefSeq" id="WP_011477586.1">
    <property type="nucleotide sequence ID" value="NZ_LAOI01000001.1"/>
</dbReference>
<feature type="compositionally biased region" description="Basic and acidic residues" evidence="1">
    <location>
        <begin position="173"/>
        <end position="183"/>
    </location>
</feature>
<feature type="compositionally biased region" description="Basic residues" evidence="1">
    <location>
        <begin position="205"/>
        <end position="217"/>
    </location>
</feature>
<gene>
    <name evidence="2" type="ORF">RBEAN4_0737</name>
</gene>
<accession>A0A0F3QBW4</accession>
<dbReference type="AlphaFoldDB" id="A0A0F3QBW4"/>
<evidence type="ECO:0000313" key="3">
    <source>
        <dbReference type="Proteomes" id="UP000033661"/>
    </source>
</evidence>
<evidence type="ECO:0000256" key="1">
    <source>
        <dbReference type="SAM" id="MobiDB-lite"/>
    </source>
</evidence>
<evidence type="ECO:0000313" key="2">
    <source>
        <dbReference type="EMBL" id="KJV89752.1"/>
    </source>
</evidence>
<proteinExistence type="predicted"/>
<reference evidence="2 3" key="1">
    <citation type="submission" date="2015-02" db="EMBL/GenBank/DDBJ databases">
        <title>Genome Sequencing of Rickettsiales.</title>
        <authorList>
            <person name="Daugherty S.C."/>
            <person name="Su Q."/>
            <person name="Abolude K."/>
            <person name="Beier-Sexton M."/>
            <person name="Carlyon J.A."/>
            <person name="Carter R."/>
            <person name="Day N.P."/>
            <person name="Dumler S.J."/>
            <person name="Dyachenko V."/>
            <person name="Godinez A."/>
            <person name="Kurtti T.J."/>
            <person name="Lichay M."/>
            <person name="Mullins K.E."/>
            <person name="Ott S."/>
            <person name="Pappas-Brown V."/>
            <person name="Paris D.H."/>
            <person name="Patel P."/>
            <person name="Richards A.L."/>
            <person name="Sadzewicz L."/>
            <person name="Sears K."/>
            <person name="Seidman D."/>
            <person name="Sengamalay N."/>
            <person name="Stenos J."/>
            <person name="Tallon L.J."/>
            <person name="Vincent G."/>
            <person name="Fraser C.M."/>
            <person name="Munderloh U."/>
            <person name="Dunning-Hotopp J.C."/>
        </authorList>
    </citation>
    <scope>NUCLEOTIDE SEQUENCE [LARGE SCALE GENOMIC DNA]</scope>
    <source>
        <strain evidence="2 3">RML An4</strain>
    </source>
</reference>
<name>A0A0F3QBW4_RICBE</name>
<protein>
    <submittedName>
        <fullName evidence="2">Uncharacterized protein</fullName>
    </submittedName>
</protein>
<dbReference type="Proteomes" id="UP000033661">
    <property type="component" value="Unassembled WGS sequence"/>
</dbReference>
<comment type="caution">
    <text evidence="2">The sequence shown here is derived from an EMBL/GenBank/DDBJ whole genome shotgun (WGS) entry which is preliminary data.</text>
</comment>
<organism evidence="2 3">
    <name type="scientific">Rickettsia bellii str. RML An4</name>
    <dbReference type="NCBI Taxonomy" id="1359193"/>
    <lineage>
        <taxon>Bacteria</taxon>
        <taxon>Pseudomonadati</taxon>
        <taxon>Pseudomonadota</taxon>
        <taxon>Alphaproteobacteria</taxon>
        <taxon>Rickettsiales</taxon>
        <taxon>Rickettsiaceae</taxon>
        <taxon>Rickettsieae</taxon>
        <taxon>Rickettsia</taxon>
        <taxon>belli group</taxon>
    </lineage>
</organism>
<feature type="region of interest" description="Disordered" evidence="1">
    <location>
        <begin position="171"/>
        <end position="217"/>
    </location>
</feature>
<keyword evidence="3" id="KW-1185">Reference proteome</keyword>
<dbReference type="PATRIC" id="fig|1359193.3.peg.713"/>
<sequence>MGIIQDITNIFKTKPKKEQDKAAVDRREKQDALHKAFSDIQQQRLHGIISTLKELSTNEEIKANLKQTRHYKEFEEKVTDIIETYNRKLDHIDPSIKESQKLTVLPIVEAKLKELDKWCEEPTKTDKTLIWKNIGNVIKHSLKAIKNIGNKGYTDEIEKVRYYMKAVKNAKQNTKEAKEEVRGATKPLTAKSTTKKLLESNLQPKKTKPKSKTKQRG</sequence>
<dbReference type="EMBL" id="LAOI01000001">
    <property type="protein sequence ID" value="KJV89752.1"/>
    <property type="molecule type" value="Genomic_DNA"/>
</dbReference>